<dbReference type="Proteomes" id="UP001216674">
    <property type="component" value="Unassembled WGS sequence"/>
</dbReference>
<reference evidence="2 3" key="1">
    <citation type="submission" date="2023-03" db="EMBL/GenBank/DDBJ databases">
        <title>Draft assemblies of triclosan tolerant bacteria isolated from returned activated sludge.</title>
        <authorList>
            <person name="Van Hamelsveld S."/>
        </authorList>
    </citation>
    <scope>NUCLEOTIDE SEQUENCE [LARGE SCALE GENOMIC DNA]</scope>
    <source>
        <strain evidence="2 3">GW210010_S58</strain>
    </source>
</reference>
<dbReference type="EMBL" id="JARJLM010000216">
    <property type="protein sequence ID" value="MDF3833818.1"/>
    <property type="molecule type" value="Genomic_DNA"/>
</dbReference>
<accession>A0ABT6AN43</accession>
<feature type="chain" id="PRO_5046941386" evidence="1">
    <location>
        <begin position="22"/>
        <end position="446"/>
    </location>
</feature>
<protein>
    <submittedName>
        <fullName evidence="2">Uncharacterized protein</fullName>
    </submittedName>
</protein>
<proteinExistence type="predicted"/>
<feature type="signal peptide" evidence="1">
    <location>
        <begin position="1"/>
        <end position="21"/>
    </location>
</feature>
<comment type="caution">
    <text evidence="2">The sequence shown here is derived from an EMBL/GenBank/DDBJ whole genome shotgun (WGS) entry which is preliminary data.</text>
</comment>
<evidence type="ECO:0000313" key="3">
    <source>
        <dbReference type="Proteomes" id="UP001216674"/>
    </source>
</evidence>
<keyword evidence="1" id="KW-0732">Signal</keyword>
<sequence length="446" mass="48423">MRRSKAYMRALLLLLIAPVLCALQAGMAAECRPGPGAPPVDTPYNGYQPTGYKGALERDALWFRSVATVRQADASTRYVLKRQSAARRQRYESIEPVMLGGNTFGFAAYRDGCGTLLNADGASLGVAPFNGIETDYPTEGMPERGARFKLSFSDGTDSDYAYVMFVNGRMRAMSPHHYVSSYSYRDVKTSGVIPPHLRIVATASTGALGVLDMATLQEVLMPEWLGIGALSDASVLTPDGHAVTTYLVAAGSAGLRLHTLGGKAIALPRFDQARLVYDWFSSPDERGLPNPAVIETIDTTARTCRIYTVSLKPLLDDAIPLPSRGTCLARSRPAGPYFMFSDKSGKTQVYRKEFAGSEGKLVRTATDVDGEFTYGFRTGVMVLKSTRTGTASYRLVDAQGETLGGMPLSGFRDLGCGFVQVQREGKWWSLREDGQLSPELGYPFSC</sequence>
<dbReference type="RefSeq" id="WP_276265047.1">
    <property type="nucleotide sequence ID" value="NZ_JARJLM010000216.1"/>
</dbReference>
<name>A0ABT6AN43_9BURK</name>
<organism evidence="2 3">
    <name type="scientific">Cupriavidus basilensis</name>
    <dbReference type="NCBI Taxonomy" id="68895"/>
    <lineage>
        <taxon>Bacteria</taxon>
        <taxon>Pseudomonadati</taxon>
        <taxon>Pseudomonadota</taxon>
        <taxon>Betaproteobacteria</taxon>
        <taxon>Burkholderiales</taxon>
        <taxon>Burkholderiaceae</taxon>
        <taxon>Cupriavidus</taxon>
    </lineage>
</organism>
<evidence type="ECO:0000256" key="1">
    <source>
        <dbReference type="SAM" id="SignalP"/>
    </source>
</evidence>
<gene>
    <name evidence="2" type="ORF">P3W85_12790</name>
</gene>
<evidence type="ECO:0000313" key="2">
    <source>
        <dbReference type="EMBL" id="MDF3833818.1"/>
    </source>
</evidence>
<keyword evidence="3" id="KW-1185">Reference proteome</keyword>